<dbReference type="PANTHER" id="PTHR43557">
    <property type="entry name" value="APOPTOSIS-INDUCING FACTOR 1"/>
    <property type="match status" value="1"/>
</dbReference>
<dbReference type="RefSeq" id="WP_093276175.1">
    <property type="nucleotide sequence ID" value="NZ_FNOK01000060.1"/>
</dbReference>
<dbReference type="OrthoDB" id="4475657at2"/>
<dbReference type="Pfam" id="PF07992">
    <property type="entry name" value="Pyr_redox_2"/>
    <property type="match status" value="1"/>
</dbReference>
<dbReference type="GO" id="GO:0016651">
    <property type="term" value="F:oxidoreductase activity, acting on NAD(P)H"/>
    <property type="evidence" value="ECO:0007669"/>
    <property type="project" value="TreeGrafter"/>
</dbReference>
<evidence type="ECO:0000256" key="4">
    <source>
        <dbReference type="ARBA" id="ARBA00023002"/>
    </source>
</evidence>
<name>A0A1H3S783_9PSEU</name>
<evidence type="ECO:0000259" key="5">
    <source>
        <dbReference type="Pfam" id="PF07992"/>
    </source>
</evidence>
<dbReference type="Gene3D" id="3.30.390.30">
    <property type="match status" value="1"/>
</dbReference>
<dbReference type="InterPro" id="IPR028202">
    <property type="entry name" value="Reductase_C"/>
</dbReference>
<dbReference type="AlphaFoldDB" id="A0A1H3S783"/>
<comment type="cofactor">
    <cofactor evidence="1">
        <name>FAD</name>
        <dbReference type="ChEBI" id="CHEBI:57692"/>
    </cofactor>
</comment>
<dbReference type="Proteomes" id="UP000199529">
    <property type="component" value="Unassembled WGS sequence"/>
</dbReference>
<evidence type="ECO:0000259" key="6">
    <source>
        <dbReference type="Pfam" id="PF14759"/>
    </source>
</evidence>
<feature type="domain" description="FAD/NAD(P)-binding" evidence="5">
    <location>
        <begin position="12"/>
        <end position="306"/>
    </location>
</feature>
<dbReference type="PRINTS" id="PR00411">
    <property type="entry name" value="PNDRDTASEI"/>
</dbReference>
<evidence type="ECO:0000256" key="3">
    <source>
        <dbReference type="ARBA" id="ARBA00022827"/>
    </source>
</evidence>
<dbReference type="InterPro" id="IPR050446">
    <property type="entry name" value="FAD-oxidoreductase/Apoptosis"/>
</dbReference>
<dbReference type="InterPro" id="IPR023753">
    <property type="entry name" value="FAD/NAD-binding_dom"/>
</dbReference>
<feature type="domain" description="Reductase C-terminal" evidence="6">
    <location>
        <begin position="326"/>
        <end position="397"/>
    </location>
</feature>
<keyword evidence="2" id="KW-0285">Flavoprotein</keyword>
<organism evidence="7 8">
    <name type="scientific">Saccharopolyspora shandongensis</name>
    <dbReference type="NCBI Taxonomy" id="418495"/>
    <lineage>
        <taxon>Bacteria</taxon>
        <taxon>Bacillati</taxon>
        <taxon>Actinomycetota</taxon>
        <taxon>Actinomycetes</taxon>
        <taxon>Pseudonocardiales</taxon>
        <taxon>Pseudonocardiaceae</taxon>
        <taxon>Saccharopolyspora</taxon>
    </lineage>
</organism>
<keyword evidence="7" id="KW-0223">Dioxygenase</keyword>
<dbReference type="EMBL" id="FNOK01000060">
    <property type="protein sequence ID" value="SDZ33019.1"/>
    <property type="molecule type" value="Genomic_DNA"/>
</dbReference>
<dbReference type="SUPFAM" id="SSF55424">
    <property type="entry name" value="FAD/NAD-linked reductases, dimerisation (C-terminal) domain"/>
    <property type="match status" value="1"/>
</dbReference>
<evidence type="ECO:0000313" key="8">
    <source>
        <dbReference type="Proteomes" id="UP000199529"/>
    </source>
</evidence>
<keyword evidence="8" id="KW-1185">Reference proteome</keyword>
<keyword evidence="4" id="KW-0560">Oxidoreductase</keyword>
<dbReference type="PRINTS" id="PR00368">
    <property type="entry name" value="FADPNR"/>
</dbReference>
<gene>
    <name evidence="7" type="ORF">SAMN05216215_106044</name>
</gene>
<dbReference type="Gene3D" id="3.50.50.60">
    <property type="entry name" value="FAD/NAD(P)-binding domain"/>
    <property type="match status" value="2"/>
</dbReference>
<reference evidence="8" key="1">
    <citation type="submission" date="2016-10" db="EMBL/GenBank/DDBJ databases">
        <authorList>
            <person name="Varghese N."/>
            <person name="Submissions S."/>
        </authorList>
    </citation>
    <scope>NUCLEOTIDE SEQUENCE [LARGE SCALE GENOMIC DNA]</scope>
    <source>
        <strain evidence="8">CGMCC 4.3530</strain>
    </source>
</reference>
<dbReference type="GO" id="GO:0005737">
    <property type="term" value="C:cytoplasm"/>
    <property type="evidence" value="ECO:0007669"/>
    <property type="project" value="TreeGrafter"/>
</dbReference>
<dbReference type="InterPro" id="IPR036188">
    <property type="entry name" value="FAD/NAD-bd_sf"/>
</dbReference>
<dbReference type="SUPFAM" id="SSF51905">
    <property type="entry name" value="FAD/NAD(P)-binding domain"/>
    <property type="match status" value="2"/>
</dbReference>
<dbReference type="Pfam" id="PF14759">
    <property type="entry name" value="Reductase_C"/>
    <property type="match status" value="1"/>
</dbReference>
<dbReference type="STRING" id="418495.SAMN05216215_106044"/>
<protein>
    <submittedName>
        <fullName evidence="7">3-phenylpropionate/trans-cinnamate dioxygenase ferredoxin reductase subunit</fullName>
    </submittedName>
</protein>
<dbReference type="PANTHER" id="PTHR43557:SF2">
    <property type="entry name" value="RIESKE DOMAIN-CONTAINING PROTEIN-RELATED"/>
    <property type="match status" value="1"/>
</dbReference>
<proteinExistence type="predicted"/>
<keyword evidence="3" id="KW-0274">FAD</keyword>
<evidence type="ECO:0000313" key="7">
    <source>
        <dbReference type="EMBL" id="SDZ33019.1"/>
    </source>
</evidence>
<dbReference type="GO" id="GO:0051213">
    <property type="term" value="F:dioxygenase activity"/>
    <property type="evidence" value="ECO:0007669"/>
    <property type="project" value="UniProtKB-KW"/>
</dbReference>
<evidence type="ECO:0000256" key="2">
    <source>
        <dbReference type="ARBA" id="ARBA00022630"/>
    </source>
</evidence>
<accession>A0A1H3S783</accession>
<evidence type="ECO:0000256" key="1">
    <source>
        <dbReference type="ARBA" id="ARBA00001974"/>
    </source>
</evidence>
<sequence>MSGESVSRPVGRLVVVGAGQAGVHVVSALRRSGHDGDVTLIGGEDHLPYQRPPLSKAFLKDPHPAHIVFHQAEHYDSIGVRLLCGDPTRGIDRDHGLVVLESGVEVPYDHLVLATGSRPRTLDELSSAGNVFTVHGWSDSCRLHERLGGARSMLLIGGGFIGLEVATVASELGCEVTVVEQATRVLGHMLPPLVADFLAGRHAESGVKFRFGETITSFGFDANGDVRWATTSSGARVDADVVAVGIGSQPRVDLAERAGLDTADGIIVDEHLTTSDPRISAVGDCIRFPAGSRSCRLTSVQHATDSAQYLAKALLGTRPGYDPVPWFWTDQAGVKVQITGMPGRSADRSELIGDVSTGRFAVWRYDGDEFIGGEAVGMPREHLKMRRELAETRRSSRATG</sequence>
<dbReference type="InterPro" id="IPR016156">
    <property type="entry name" value="FAD/NAD-linked_Rdtase_dimer_sf"/>
</dbReference>